<evidence type="ECO:0000256" key="2">
    <source>
        <dbReference type="ARBA" id="ARBA00005988"/>
    </source>
</evidence>
<evidence type="ECO:0000256" key="3">
    <source>
        <dbReference type="ARBA" id="ARBA00022670"/>
    </source>
</evidence>
<dbReference type="Gene3D" id="3.40.630.10">
    <property type="entry name" value="Zn peptidases"/>
    <property type="match status" value="1"/>
</dbReference>
<evidence type="ECO:0000256" key="5">
    <source>
        <dbReference type="ARBA" id="ARBA00022833"/>
    </source>
</evidence>
<keyword evidence="5" id="KW-0862">Zinc</keyword>
<dbReference type="SMART" id="SM00631">
    <property type="entry name" value="Zn_pept"/>
    <property type="match status" value="1"/>
</dbReference>
<keyword evidence="8" id="KW-0121">Carboxypeptidase</keyword>
<evidence type="ECO:0000313" key="8">
    <source>
        <dbReference type="EMBL" id="MCF4101023.1"/>
    </source>
</evidence>
<dbReference type="Gene3D" id="3.40.50.880">
    <property type="match status" value="1"/>
</dbReference>
<dbReference type="SUPFAM" id="SSF53187">
    <property type="entry name" value="Zn-dependent exopeptidases"/>
    <property type="match status" value="1"/>
</dbReference>
<comment type="similarity">
    <text evidence="2">Belongs to the peptidase M14 family.</text>
</comment>
<keyword evidence="3" id="KW-0645">Protease</keyword>
<keyword evidence="6" id="KW-0482">Metalloprotease</keyword>
<dbReference type="Pfam" id="PF00246">
    <property type="entry name" value="Peptidase_M14"/>
    <property type="match status" value="1"/>
</dbReference>
<dbReference type="Proteomes" id="UP001179363">
    <property type="component" value="Unassembled WGS sequence"/>
</dbReference>
<keyword evidence="9" id="KW-1185">Reference proteome</keyword>
<evidence type="ECO:0000313" key="9">
    <source>
        <dbReference type="Proteomes" id="UP001179363"/>
    </source>
</evidence>
<gene>
    <name evidence="8" type="ORF">L1I30_05050</name>
</gene>
<dbReference type="InterPro" id="IPR000834">
    <property type="entry name" value="Peptidase_M14"/>
</dbReference>
<accession>A0ABS9EE20</accession>
<dbReference type="RefSeq" id="WP_236133175.1">
    <property type="nucleotide sequence ID" value="NZ_JAKGTH010000007.1"/>
</dbReference>
<reference evidence="8" key="1">
    <citation type="submission" date="2022-01" db="EMBL/GenBank/DDBJ databases">
        <title>Gillisia lutea sp. nov., isolated from marine plastic residues from the Malvarosa beach (Valencia, Spain).</title>
        <authorList>
            <person name="Vidal-Verdu A."/>
            <person name="Molina-Menor E."/>
            <person name="Satari L."/>
            <person name="Pascual J."/>
            <person name="Pereto J."/>
            <person name="Porcar M."/>
        </authorList>
    </citation>
    <scope>NUCLEOTIDE SEQUENCE</scope>
    <source>
        <strain evidence="8">M10.2A</strain>
    </source>
</reference>
<organism evidence="8 9">
    <name type="scientific">Gillisia lutea</name>
    <dbReference type="NCBI Taxonomy" id="2909668"/>
    <lineage>
        <taxon>Bacteria</taxon>
        <taxon>Pseudomonadati</taxon>
        <taxon>Bacteroidota</taxon>
        <taxon>Flavobacteriia</taxon>
        <taxon>Flavobacteriales</taxon>
        <taxon>Flavobacteriaceae</taxon>
        <taxon>Gillisia</taxon>
    </lineage>
</organism>
<comment type="cofactor">
    <cofactor evidence="1">
        <name>Zn(2+)</name>
        <dbReference type="ChEBI" id="CHEBI:29105"/>
    </cofactor>
</comment>
<protein>
    <submittedName>
        <fullName evidence="8">Zinc carboxypeptidase</fullName>
    </submittedName>
</protein>
<comment type="caution">
    <text evidence="8">The sequence shown here is derived from an EMBL/GenBank/DDBJ whole genome shotgun (WGS) entry which is preliminary data.</text>
</comment>
<dbReference type="InterPro" id="IPR029062">
    <property type="entry name" value="Class_I_gatase-like"/>
</dbReference>
<evidence type="ECO:0000256" key="6">
    <source>
        <dbReference type="ARBA" id="ARBA00023049"/>
    </source>
</evidence>
<dbReference type="SUPFAM" id="SSF52317">
    <property type="entry name" value="Class I glutamine amidotransferase-like"/>
    <property type="match status" value="1"/>
</dbReference>
<dbReference type="EMBL" id="JAKGTH010000007">
    <property type="protein sequence ID" value="MCF4101023.1"/>
    <property type="molecule type" value="Genomic_DNA"/>
</dbReference>
<dbReference type="CDD" id="cd06238">
    <property type="entry name" value="M14-like"/>
    <property type="match status" value="1"/>
</dbReference>
<dbReference type="PANTHER" id="PTHR11705">
    <property type="entry name" value="PROTEASE FAMILY M14 CARBOXYPEPTIDASE A,B"/>
    <property type="match status" value="1"/>
</dbReference>
<name>A0ABS9EE20_9FLAO</name>
<evidence type="ECO:0000259" key="7">
    <source>
        <dbReference type="SMART" id="SM00631"/>
    </source>
</evidence>
<feature type="domain" description="Peptidase M14" evidence="7">
    <location>
        <begin position="38"/>
        <end position="339"/>
    </location>
</feature>
<dbReference type="GO" id="GO:0004180">
    <property type="term" value="F:carboxypeptidase activity"/>
    <property type="evidence" value="ECO:0007669"/>
    <property type="project" value="UniProtKB-KW"/>
</dbReference>
<evidence type="ECO:0000256" key="1">
    <source>
        <dbReference type="ARBA" id="ARBA00001947"/>
    </source>
</evidence>
<proteinExistence type="inferred from homology"/>
<sequence>MKKITFLFIVFFLLIETTFSQNIQSPSDFLGYELGTRFTRHANVVRYFEYVAENSPLVNYQSYGETNENRPLTYAIVSSEENMQNLEDIRKDHLKTAGLLENSTNSTLQKAIVWLSYNVHGNEASSTEAAMQTLYELVTANKNYLENTVIIMDPCVNPDGRDRYVNWYNQVKSSPYNTAQIASEHNEPWPGGRPNHYLFDLNRDWAWATQVETRQRLKVYNTWMPQIHVDFHEQGINDPYYFAPAAEPFHEIITPFQRDFQKEIGKNHAKYFDENGWLYFTGERFDLLYPSYGDTYPTYMGAIGMTYEQAGNGDAGLGINTNEGFELTLKDRLAHHTTTGISTVEIASKNVEKLRTEFKKFFNNSSSDSKSYAVNGSPDKIGALKRLLDFHEITYSTSKNPKIKGYNYTANNNSGLDASENTLVINSDQPKGKMIKVLFEPAARLVDSLTYDITAWSIPYAYGLDAVASDKPISEKAISSTTVPANTATPKAAGYISKWDSMEDAKFLAALLKDNFKVRFTQTAFENAKEKFTPGSLVITKSDNKNFQDFDEKLVALANEYGRQLHSASSSFATSGPDFGSSEIKIINKPRIGVLRGNGTSSLNFGEIWYFFEQELNYHVTTIDTDYFNEKALSNLDVIVLPSGYYSRILSDDSLRELKDWVRNGGKVIAIGNAISSFAGKDGFNLKENKPDTKEDTSKNSSLIPYNQREREDIKELITGSIIKTKVDNTHPLAFGYNNSYYSLKLSNDSYSYLTEGYNVAYLEETPEVVSGFAGSKAIKNIKNSMIFGEEPMGRGSFVYLVDNPLFRAFWENGKLFFVNSIFFVNNDDYKM</sequence>
<keyword evidence="4" id="KW-0378">Hydrolase</keyword>
<dbReference type="PANTHER" id="PTHR11705:SF143">
    <property type="entry name" value="SLL0236 PROTEIN"/>
    <property type="match status" value="1"/>
</dbReference>
<dbReference type="CDD" id="cd03143">
    <property type="entry name" value="A4_beta-galactosidase_middle_domain"/>
    <property type="match status" value="1"/>
</dbReference>
<evidence type="ECO:0000256" key="4">
    <source>
        <dbReference type="ARBA" id="ARBA00022801"/>
    </source>
</evidence>